<dbReference type="eggNOG" id="ENOG5031ISG">
    <property type="taxonomic scope" value="Bacteria"/>
</dbReference>
<feature type="transmembrane region" description="Helical" evidence="1">
    <location>
        <begin position="61"/>
        <end position="79"/>
    </location>
</feature>
<dbReference type="STRING" id="548476.cauri_1605"/>
<organism evidence="2 3">
    <name type="scientific">Corynebacterium aurimucosum (strain ATCC 700975 / DSM 44827 / CIP 107346 / CN-1)</name>
    <name type="common">Corynebacterium nigricans</name>
    <dbReference type="NCBI Taxonomy" id="548476"/>
    <lineage>
        <taxon>Bacteria</taxon>
        <taxon>Bacillati</taxon>
        <taxon>Actinomycetota</taxon>
        <taxon>Actinomycetes</taxon>
        <taxon>Mycobacteriales</taxon>
        <taxon>Corynebacteriaceae</taxon>
        <taxon>Corynebacterium</taxon>
    </lineage>
</organism>
<sequence length="193" mass="20214">MSYTATDTASLSVTARELALSYPLQCLAPAVALALAGMACRHVFTRHRPSIFGNAGYSLHRVALASTLAGLMVGAVSFLPLHFEPILILSSALFSLFAALIAWRARESFSAAGMGIGLMMLTVGAVDVALLLADAAWGPISEPHTPGTDFGIMWVLYALPGLVSAGLAAAFSTMPAKEAARIRRAERLSISPL</sequence>
<feature type="transmembrane region" description="Helical" evidence="1">
    <location>
        <begin position="152"/>
        <end position="174"/>
    </location>
</feature>
<accession>C3PH94</accession>
<dbReference type="KEGG" id="car:cauri_1605"/>
<feature type="transmembrane region" description="Helical" evidence="1">
    <location>
        <begin position="85"/>
        <end position="103"/>
    </location>
</feature>
<keyword evidence="1" id="KW-0472">Membrane</keyword>
<protein>
    <submittedName>
        <fullName evidence="2">Putative membrane protein</fullName>
    </submittedName>
</protein>
<proteinExistence type="predicted"/>
<dbReference type="OrthoDB" id="9953220at2"/>
<keyword evidence="1" id="KW-0812">Transmembrane</keyword>
<keyword evidence="3" id="KW-1185">Reference proteome</keyword>
<feature type="transmembrane region" description="Helical" evidence="1">
    <location>
        <begin position="115"/>
        <end position="140"/>
    </location>
</feature>
<evidence type="ECO:0000313" key="2">
    <source>
        <dbReference type="EMBL" id="ACP33198.1"/>
    </source>
</evidence>
<dbReference type="EMBL" id="CP001601">
    <property type="protein sequence ID" value="ACP33198.1"/>
    <property type="molecule type" value="Genomic_DNA"/>
</dbReference>
<gene>
    <name evidence="2" type="ordered locus">cauri_1605</name>
</gene>
<name>C3PH94_CORA7</name>
<dbReference type="RefSeq" id="WP_010190452.1">
    <property type="nucleotide sequence ID" value="NC_012590.1"/>
</dbReference>
<dbReference type="GeneID" id="31924236"/>
<dbReference type="Proteomes" id="UP000002077">
    <property type="component" value="Chromosome"/>
</dbReference>
<keyword evidence="1" id="KW-1133">Transmembrane helix</keyword>
<reference evidence="2 3" key="1">
    <citation type="journal article" date="2010" name="BMC Genomics">
        <title>Complete genome sequence and lifestyle of black-pigmented Corynebacterium aurimucosum ATCC 700975 (formerly C. nigricans CN-1) isolated from a vaginal swab of a woman with spontaneous abortion.</title>
        <authorList>
            <person name="Trost E."/>
            <person name="Gotker S."/>
            <person name="Schneider J."/>
            <person name="Schneiker-Bekel S."/>
            <person name="Szczepanowski R."/>
            <person name="Tilker A."/>
            <person name="Viehoever P."/>
            <person name="Arnold W."/>
            <person name="Bekel T."/>
            <person name="Blom J."/>
            <person name="Gartemann K.H."/>
            <person name="Linke B."/>
            <person name="Goesmann A."/>
            <person name="Puhler A."/>
            <person name="Shukla S.K."/>
            <person name="Tauch A."/>
        </authorList>
    </citation>
    <scope>NUCLEOTIDE SEQUENCE [LARGE SCALE GENOMIC DNA]</scope>
    <source>
        <strain evidence="3">ATCC 700975 / DSM 44827 / CIP 107346 / CN-1</strain>
    </source>
</reference>
<evidence type="ECO:0000313" key="3">
    <source>
        <dbReference type="Proteomes" id="UP000002077"/>
    </source>
</evidence>
<dbReference type="HOGENOM" id="CLU_1406647_0_0_11"/>
<evidence type="ECO:0000256" key="1">
    <source>
        <dbReference type="SAM" id="Phobius"/>
    </source>
</evidence>
<feature type="transmembrane region" description="Helical" evidence="1">
    <location>
        <begin position="20"/>
        <end position="40"/>
    </location>
</feature>
<dbReference type="AlphaFoldDB" id="C3PH94"/>